<comment type="caution">
    <text evidence="1">The sequence shown here is derived from an EMBL/GenBank/DDBJ whole genome shotgun (WGS) entry which is preliminary data.</text>
</comment>
<gene>
    <name evidence="1" type="ORF">DWX93_00975</name>
</gene>
<reference evidence="1 2" key="1">
    <citation type="submission" date="2018-08" db="EMBL/GenBank/DDBJ databases">
        <title>A genome reference for cultivated species of the human gut microbiota.</title>
        <authorList>
            <person name="Zou Y."/>
            <person name="Xue W."/>
            <person name="Luo G."/>
        </authorList>
    </citation>
    <scope>NUCLEOTIDE SEQUENCE [LARGE SCALE GENOMIC DNA]</scope>
    <source>
        <strain evidence="1 2">AF22-12AC</strain>
    </source>
</reference>
<dbReference type="Proteomes" id="UP000266172">
    <property type="component" value="Unassembled WGS sequence"/>
</dbReference>
<sequence length="92" mass="10805">MYNREDYREALEEREKCDLYSDEWRFCQAKVQSIATAMVAAGNNWMVGEIIDELYSLSDCGCELTDEAVRFDLWILESNGLEEKAEEMKKMF</sequence>
<organism evidence="1 2">
    <name type="scientific">Roseburia hominis</name>
    <dbReference type="NCBI Taxonomy" id="301301"/>
    <lineage>
        <taxon>Bacteria</taxon>
        <taxon>Bacillati</taxon>
        <taxon>Bacillota</taxon>
        <taxon>Clostridia</taxon>
        <taxon>Lachnospirales</taxon>
        <taxon>Lachnospiraceae</taxon>
        <taxon>Roseburia</taxon>
    </lineage>
</organism>
<proteinExistence type="predicted"/>
<dbReference type="EMBL" id="QRVL01000001">
    <property type="protein sequence ID" value="RGS41945.1"/>
    <property type="molecule type" value="Genomic_DNA"/>
</dbReference>
<dbReference type="GeneID" id="86988844"/>
<dbReference type="AlphaFoldDB" id="A0A395VE52"/>
<evidence type="ECO:0000313" key="2">
    <source>
        <dbReference type="Proteomes" id="UP000266172"/>
    </source>
</evidence>
<accession>A0A395VE52</accession>
<dbReference type="RefSeq" id="WP_012742898.1">
    <property type="nucleotide sequence ID" value="NZ_JAWGYD010000004.1"/>
</dbReference>
<evidence type="ECO:0000313" key="1">
    <source>
        <dbReference type="EMBL" id="RGS41945.1"/>
    </source>
</evidence>
<name>A0A395VE52_9FIRM</name>
<protein>
    <submittedName>
        <fullName evidence="1">Uncharacterized protein</fullName>
    </submittedName>
</protein>